<organism evidence="3 4">
    <name type="scientific">Kalmanozyma brasiliensis (strain GHG001)</name>
    <name type="common">Yeast</name>
    <name type="synonym">Pseudozyma brasiliensis</name>
    <dbReference type="NCBI Taxonomy" id="1365824"/>
    <lineage>
        <taxon>Eukaryota</taxon>
        <taxon>Fungi</taxon>
        <taxon>Dikarya</taxon>
        <taxon>Basidiomycota</taxon>
        <taxon>Ustilaginomycotina</taxon>
        <taxon>Ustilaginomycetes</taxon>
        <taxon>Ustilaginales</taxon>
        <taxon>Ustilaginaceae</taxon>
        <taxon>Kalmanozyma</taxon>
    </lineage>
</organism>
<feature type="region of interest" description="Disordered" evidence="1">
    <location>
        <begin position="783"/>
        <end position="848"/>
    </location>
</feature>
<feature type="transmembrane region" description="Helical" evidence="2">
    <location>
        <begin position="266"/>
        <end position="294"/>
    </location>
</feature>
<reference evidence="4" key="1">
    <citation type="journal article" date="2013" name="Genome Announc.">
        <title>Draft genome sequence of Pseudozyma brasiliensis sp. nov. strain GHG001, a high producer of endo-1,4-xylanase isolated from an insect pest of sugarcane.</title>
        <authorList>
            <person name="Oliveira J.V.D.C."/>
            <person name="dos Santos R.A.C."/>
            <person name="Borges T.A."/>
            <person name="Riano-Pachon D.M."/>
            <person name="Goldman G.H."/>
        </authorList>
    </citation>
    <scope>NUCLEOTIDE SEQUENCE [LARGE SCALE GENOMIC DNA]</scope>
    <source>
        <strain evidence="4">GHG001</strain>
    </source>
</reference>
<keyword evidence="4" id="KW-1185">Reference proteome</keyword>
<dbReference type="AlphaFoldDB" id="V5EMT7"/>
<dbReference type="OrthoDB" id="3365284at2759"/>
<feature type="transmembrane region" description="Helical" evidence="2">
    <location>
        <begin position="470"/>
        <end position="491"/>
    </location>
</feature>
<feature type="compositionally biased region" description="Polar residues" evidence="1">
    <location>
        <begin position="733"/>
        <end position="749"/>
    </location>
</feature>
<protein>
    <submittedName>
        <fullName evidence="3">Uncharacterized protein</fullName>
    </submittedName>
</protein>
<feature type="region of interest" description="Disordered" evidence="1">
    <location>
        <begin position="350"/>
        <end position="414"/>
    </location>
</feature>
<dbReference type="OMA" id="TTWYSAW"/>
<sequence length="848" mass="93521">MSYATLTTRFDLPSPPPKSVFSTVHNEAGRAWFPDFTQAQDPVSSLRDFVKNLFYPTFRSSTFVQLKVVSVITAIIGISIFLIILRRLYERSFWLFRLVKRSNGTLIVPNAVTSFVAVESTFAILLIALCWEVVSWYQYGQSPKYMILWIGLTWLPLILGAWCTTVGIIYARPNALSFVSPHPTKTDSWALRMGITPAVVNVTVFLIPVVQTVTVVVPAVLAQRRFSEAFDHYHRWSAALQPGQGLTRDLLLEAQQIWFKVLDAAYFISICMAIWEAWVCALFICYCLAGGALINTLRRQIKTLKSFQQNRFGESFAVLNADPTQLRRPSEPSVSAIIADAMARNDVDVEKQPVDTSSPPLFAGPVKPRSLSTSTTVSENATLVSREASMKRKRAGSNALSATTKTEVEGGDDTEAQTQSMYFTHEELEDEDRPSNSFFPAVRPSAFERPAKARSPAGKQTSQKRYLEKFYNNFVVQFVGLMLCILFFAIFCGKLITTWYSAWEANDLGPALQIALLVVVWVTIILASVIIFAILGRTYEPVLSNIGSAAQGRSDDDRCADLHKAGVTRKRGGSLTGAKEWAASHFSKERHGQSIGMGDLPYSRRQGRSATLSGPPSSMLHYAELTGGHSSPRVDLLSVSPKSQPRPFGLADPRSSSQADGTHTRARSVTEPRRKRSLRSSDSVTKRKGSVGGVVVEQTVSTIIEDPAVEEHYLTEQDCGSFAASSSRPGSSWLTSLDSMSNGHSTSLTGFDPEQKQYWDSLLPRQPDRVLTAREEGEDFVLVQPGPKSSRLSRPGTCSSGLGLMTGASPWSAPLGWNSPEPDMNLVREDADRRSRIGSHSSNTKTQP</sequence>
<keyword evidence="2" id="KW-1133">Transmembrane helix</keyword>
<evidence type="ECO:0000313" key="3">
    <source>
        <dbReference type="EMBL" id="EST06445.1"/>
    </source>
</evidence>
<evidence type="ECO:0000256" key="2">
    <source>
        <dbReference type="SAM" id="Phobius"/>
    </source>
</evidence>
<feature type="transmembrane region" description="Helical" evidence="2">
    <location>
        <begin position="146"/>
        <end position="171"/>
    </location>
</feature>
<feature type="transmembrane region" description="Helical" evidence="2">
    <location>
        <begin position="63"/>
        <end position="85"/>
    </location>
</feature>
<dbReference type="Proteomes" id="UP000019377">
    <property type="component" value="Unassembled WGS sequence"/>
</dbReference>
<feature type="compositionally biased region" description="Polar residues" evidence="1">
    <location>
        <begin position="790"/>
        <end position="800"/>
    </location>
</feature>
<proteinExistence type="predicted"/>
<evidence type="ECO:0000256" key="1">
    <source>
        <dbReference type="SAM" id="MobiDB-lite"/>
    </source>
</evidence>
<feature type="transmembrane region" description="Helical" evidence="2">
    <location>
        <begin position="106"/>
        <end position="134"/>
    </location>
</feature>
<feature type="region of interest" description="Disordered" evidence="1">
    <location>
        <begin position="587"/>
        <end position="691"/>
    </location>
</feature>
<feature type="compositionally biased region" description="Basic and acidic residues" evidence="1">
    <location>
        <begin position="826"/>
        <end position="835"/>
    </location>
</feature>
<keyword evidence="2" id="KW-0812">Transmembrane</keyword>
<gene>
    <name evidence="3" type="ORF">PSEUBRA_SCAF3g03951</name>
</gene>
<dbReference type="HOGENOM" id="CLU_009088_0_0_1"/>
<keyword evidence="2" id="KW-0472">Membrane</keyword>
<feature type="transmembrane region" description="Helical" evidence="2">
    <location>
        <begin position="511"/>
        <end position="535"/>
    </location>
</feature>
<dbReference type="GeneID" id="27420566"/>
<feature type="region of interest" description="Disordered" evidence="1">
    <location>
        <begin position="724"/>
        <end position="752"/>
    </location>
</feature>
<name>V5EMT7_KALBG</name>
<feature type="transmembrane region" description="Helical" evidence="2">
    <location>
        <begin position="198"/>
        <end position="221"/>
    </location>
</feature>
<dbReference type="EMBL" id="KI545873">
    <property type="protein sequence ID" value="EST06445.1"/>
    <property type="molecule type" value="Genomic_DNA"/>
</dbReference>
<evidence type="ECO:0000313" key="4">
    <source>
        <dbReference type="Proteomes" id="UP000019377"/>
    </source>
</evidence>
<accession>V5EMT7</accession>
<dbReference type="eggNOG" id="ENOG502SYUX">
    <property type="taxonomic scope" value="Eukaryota"/>
</dbReference>
<feature type="compositionally biased region" description="Polar residues" evidence="1">
    <location>
        <begin position="370"/>
        <end position="383"/>
    </location>
</feature>
<feature type="compositionally biased region" description="Polar residues" evidence="1">
    <location>
        <begin position="838"/>
        <end position="848"/>
    </location>
</feature>
<dbReference type="RefSeq" id="XP_016291434.1">
    <property type="nucleotide sequence ID" value="XM_016437888.1"/>
</dbReference>